<dbReference type="PROSITE" id="PS50110">
    <property type="entry name" value="RESPONSE_REGULATORY"/>
    <property type="match status" value="1"/>
</dbReference>
<dbReference type="InterPro" id="IPR050595">
    <property type="entry name" value="Bact_response_regulator"/>
</dbReference>
<evidence type="ECO:0000313" key="4">
    <source>
        <dbReference type="EMBL" id="NID15878.1"/>
    </source>
</evidence>
<dbReference type="PANTHER" id="PTHR44591">
    <property type="entry name" value="STRESS RESPONSE REGULATOR PROTEIN 1"/>
    <property type="match status" value="1"/>
</dbReference>
<dbReference type="Proteomes" id="UP000518878">
    <property type="component" value="Unassembled WGS sequence"/>
</dbReference>
<sequence>MTIAGKETAAGSAKDRALVVDDCADLRKLFCLMLDELGFDAIEAANAHVALAILDTAGPFDLLLTDVTMPGSIDGSLLASMAMRRYPGMAIVVTTALPGESLEALPEEIALLPKPFYLTELASYIERARGRSSGAPPR</sequence>
<evidence type="ECO:0000256" key="2">
    <source>
        <dbReference type="PROSITE-ProRule" id="PRU00169"/>
    </source>
</evidence>
<name>A0A7X5QUZ5_9GAMM</name>
<keyword evidence="5" id="KW-1185">Reference proteome</keyword>
<dbReference type="Gene3D" id="3.40.50.2300">
    <property type="match status" value="1"/>
</dbReference>
<dbReference type="GO" id="GO:0000160">
    <property type="term" value="P:phosphorelay signal transduction system"/>
    <property type="evidence" value="ECO:0007669"/>
    <property type="project" value="InterPro"/>
</dbReference>
<reference evidence="4 5" key="1">
    <citation type="journal article" date="2006" name="Int. J. Syst. Evol. Microbiol.">
        <title>Dyella yeojuensis sp. nov., isolated from greenhouse soil in Korea.</title>
        <authorList>
            <person name="Kim B.Y."/>
            <person name="Weon H.Y."/>
            <person name="Lee K.H."/>
            <person name="Seok S.J."/>
            <person name="Kwon S.W."/>
            <person name="Go S.J."/>
            <person name="Stackebrandt E."/>
        </authorList>
    </citation>
    <scope>NUCLEOTIDE SEQUENCE [LARGE SCALE GENOMIC DNA]</scope>
    <source>
        <strain evidence="4 5">DSM 17673</strain>
    </source>
</reference>
<dbReference type="SUPFAM" id="SSF52172">
    <property type="entry name" value="CheY-like"/>
    <property type="match status" value="1"/>
</dbReference>
<dbReference type="RefSeq" id="WP_166699567.1">
    <property type="nucleotide sequence ID" value="NZ_JAAQTL010000001.1"/>
</dbReference>
<keyword evidence="1 2" id="KW-0597">Phosphoprotein</keyword>
<dbReference type="InterPro" id="IPR001789">
    <property type="entry name" value="Sig_transdc_resp-reg_receiver"/>
</dbReference>
<dbReference type="PANTHER" id="PTHR44591:SF21">
    <property type="entry name" value="TWO-COMPONENT RESPONSE REGULATOR"/>
    <property type="match status" value="1"/>
</dbReference>
<evidence type="ECO:0000256" key="1">
    <source>
        <dbReference type="ARBA" id="ARBA00022553"/>
    </source>
</evidence>
<comment type="caution">
    <text evidence="4">The sequence shown here is derived from an EMBL/GenBank/DDBJ whole genome shotgun (WGS) entry which is preliminary data.</text>
</comment>
<dbReference type="AlphaFoldDB" id="A0A7X5QUZ5"/>
<dbReference type="Pfam" id="PF00072">
    <property type="entry name" value="Response_reg"/>
    <property type="match status" value="1"/>
</dbReference>
<organism evidence="4 5">
    <name type="scientific">Luteibacter yeojuensis</name>
    <dbReference type="NCBI Taxonomy" id="345309"/>
    <lineage>
        <taxon>Bacteria</taxon>
        <taxon>Pseudomonadati</taxon>
        <taxon>Pseudomonadota</taxon>
        <taxon>Gammaproteobacteria</taxon>
        <taxon>Lysobacterales</taxon>
        <taxon>Rhodanobacteraceae</taxon>
        <taxon>Luteibacter</taxon>
    </lineage>
</organism>
<accession>A0A7X5QUZ5</accession>
<evidence type="ECO:0000259" key="3">
    <source>
        <dbReference type="PROSITE" id="PS50110"/>
    </source>
</evidence>
<dbReference type="EMBL" id="JAAQTL010000001">
    <property type="protein sequence ID" value="NID15878.1"/>
    <property type="molecule type" value="Genomic_DNA"/>
</dbReference>
<feature type="domain" description="Response regulatory" evidence="3">
    <location>
        <begin position="16"/>
        <end position="129"/>
    </location>
</feature>
<dbReference type="SMART" id="SM00448">
    <property type="entry name" value="REC"/>
    <property type="match status" value="1"/>
</dbReference>
<gene>
    <name evidence="4" type="ORF">HBF32_10455</name>
</gene>
<evidence type="ECO:0000313" key="5">
    <source>
        <dbReference type="Proteomes" id="UP000518878"/>
    </source>
</evidence>
<proteinExistence type="predicted"/>
<protein>
    <submittedName>
        <fullName evidence="4">Response regulator</fullName>
    </submittedName>
</protein>
<dbReference type="InterPro" id="IPR011006">
    <property type="entry name" value="CheY-like_superfamily"/>
</dbReference>
<feature type="modified residue" description="4-aspartylphosphate" evidence="2">
    <location>
        <position position="66"/>
    </location>
</feature>